<keyword evidence="3" id="KW-0808">Transferase</keyword>
<dbReference type="PANTHER" id="PTHR42736:SF1">
    <property type="entry name" value="PROTEIN-GLUTAMINE GAMMA-GLUTAMYLTRANSFERASE"/>
    <property type="match status" value="1"/>
</dbReference>
<feature type="transmembrane region" description="Helical" evidence="1">
    <location>
        <begin position="134"/>
        <end position="155"/>
    </location>
</feature>
<feature type="transmembrane region" description="Helical" evidence="1">
    <location>
        <begin position="60"/>
        <end position="77"/>
    </location>
</feature>
<name>A0A5C5XN38_9PLAN</name>
<dbReference type="InterPro" id="IPR052901">
    <property type="entry name" value="Bact_TGase-like"/>
</dbReference>
<dbReference type="InterPro" id="IPR021878">
    <property type="entry name" value="TgpA_N"/>
</dbReference>
<keyword evidence="3" id="KW-0012">Acyltransferase</keyword>
<evidence type="ECO:0000256" key="1">
    <source>
        <dbReference type="SAM" id="Phobius"/>
    </source>
</evidence>
<organism evidence="3 4">
    <name type="scientific">Rubinisphaera italica</name>
    <dbReference type="NCBI Taxonomy" id="2527969"/>
    <lineage>
        <taxon>Bacteria</taxon>
        <taxon>Pseudomonadati</taxon>
        <taxon>Planctomycetota</taxon>
        <taxon>Planctomycetia</taxon>
        <taxon>Planctomycetales</taxon>
        <taxon>Planctomycetaceae</taxon>
        <taxon>Rubinisphaera</taxon>
    </lineage>
</organism>
<feature type="transmembrane region" description="Helical" evidence="1">
    <location>
        <begin position="219"/>
        <end position="240"/>
    </location>
</feature>
<dbReference type="InterPro" id="IPR038765">
    <property type="entry name" value="Papain-like_cys_pep_sf"/>
</dbReference>
<keyword evidence="1" id="KW-0472">Membrane</keyword>
<dbReference type="EMBL" id="SJPG01000001">
    <property type="protein sequence ID" value="TWT63783.1"/>
    <property type="molecule type" value="Genomic_DNA"/>
</dbReference>
<dbReference type="Gene3D" id="3.10.620.30">
    <property type="match status" value="1"/>
</dbReference>
<keyword evidence="4" id="KW-1185">Reference proteome</keyword>
<dbReference type="AlphaFoldDB" id="A0A5C5XN38"/>
<dbReference type="Pfam" id="PF11992">
    <property type="entry name" value="TgpA_N"/>
    <property type="match status" value="1"/>
</dbReference>
<feature type="transmembrane region" description="Helical" evidence="1">
    <location>
        <begin position="7"/>
        <end position="25"/>
    </location>
</feature>
<accession>A0A5C5XN38</accession>
<sequence>MIDQITQVFRLSLYLLLGLSCVTIGLAEGHLYPHLLTIPLIVLAYWYLDDNPPLKIDSAFTSLFGIAALLIAMWEFQQGRVNVEMRILSASHLLAYFTWIVLILEKQSQQYWWLLALAILNMAVSASLTTSAALGLSVLLFLFLAVWTLAIFTAYRGTVHIRDSRSTSTIKTNKQPETSPAPVKAKKSVTAVANAIPLVSQVRGGFHFDPSDNWLGYRLIASVGYITIASVAVGLAIFMITPRIWIGNWTLPSGQDEPYSLPSFGKSVSGFTSEVQLGDIGEILSNPTPVLYMKFNDYNSKAPLNNTEVMQRLHIEDLLFRGAVLSDYVSGRWSQSSSNSTTYSMKRGNFRDSTNAIRFRYELEPVGRDILFMQMPVSGAQILSESFENKTLQQHPLSQVVTVTQGRRSAETSTIQYEATTIPSLEKSESGFPEYELASRWFWPQSLQTISQSLEASYQADDTDLHRARTDFKSTTVDRRSESNLTILDSYIRNLLNLNREQLPGLVELTEKLCAPVDDKPLTPVERVQKLHYYLRDSGEFSYTLDLTVTDPTLDPVEDFLLVRKSGHCEYFASALTLMLRAAGIPSRMITGFRTGRWVEDTKTLVIEQRHAHAWVEAFVDGKWLILDPTTYHDDEENYQVQFSAYSWAAIRAQLVGFWQNYVLGVSLAGQQQRLYDPLRKTTANAYNAIMQSGEEYQNKIIPESRTRYSLYNRFLMFIATVFPILIIVGVVAFLLFRQRLRNFLDWLLPKRRAARRRQMMVFFRKFLEVSAKHGLQKKPEQTALEFARIFQKKFQSQLINTPLYQVPLAVTQAYYQARFRGDPLTEEEIVNWEAQIQSLHQRLSTSH</sequence>
<evidence type="ECO:0000259" key="2">
    <source>
        <dbReference type="SMART" id="SM00460"/>
    </source>
</evidence>
<dbReference type="OrthoDB" id="9804872at2"/>
<dbReference type="Proteomes" id="UP000316095">
    <property type="component" value="Unassembled WGS sequence"/>
</dbReference>
<gene>
    <name evidence="3" type="primary">tgpA_2</name>
    <name evidence="3" type="ORF">Pan54_45420</name>
</gene>
<dbReference type="EC" id="2.3.2.13" evidence="3"/>
<evidence type="ECO:0000313" key="4">
    <source>
        <dbReference type="Proteomes" id="UP000316095"/>
    </source>
</evidence>
<dbReference type="SMART" id="SM00460">
    <property type="entry name" value="TGc"/>
    <property type="match status" value="1"/>
</dbReference>
<keyword evidence="1" id="KW-0812">Transmembrane</keyword>
<reference evidence="3 4" key="1">
    <citation type="submission" date="2019-02" db="EMBL/GenBank/DDBJ databases">
        <title>Deep-cultivation of Planctomycetes and their phenomic and genomic characterization uncovers novel biology.</title>
        <authorList>
            <person name="Wiegand S."/>
            <person name="Jogler M."/>
            <person name="Boedeker C."/>
            <person name="Pinto D."/>
            <person name="Vollmers J."/>
            <person name="Rivas-Marin E."/>
            <person name="Kohn T."/>
            <person name="Peeters S.H."/>
            <person name="Heuer A."/>
            <person name="Rast P."/>
            <person name="Oberbeckmann S."/>
            <person name="Bunk B."/>
            <person name="Jeske O."/>
            <person name="Meyerdierks A."/>
            <person name="Storesund J.E."/>
            <person name="Kallscheuer N."/>
            <person name="Luecker S."/>
            <person name="Lage O.M."/>
            <person name="Pohl T."/>
            <person name="Merkel B.J."/>
            <person name="Hornburger P."/>
            <person name="Mueller R.-W."/>
            <person name="Bruemmer F."/>
            <person name="Labrenz M."/>
            <person name="Spormann A.M."/>
            <person name="Op Den Camp H."/>
            <person name="Overmann J."/>
            <person name="Amann R."/>
            <person name="Jetten M.S.M."/>
            <person name="Mascher T."/>
            <person name="Medema M.H."/>
            <person name="Devos D.P."/>
            <person name="Kaster A.-K."/>
            <person name="Ovreas L."/>
            <person name="Rohde M."/>
            <person name="Galperin M.Y."/>
            <person name="Jogler C."/>
        </authorList>
    </citation>
    <scope>NUCLEOTIDE SEQUENCE [LARGE SCALE GENOMIC DNA]</scope>
    <source>
        <strain evidence="3 4">Pan54</strain>
    </source>
</reference>
<comment type="caution">
    <text evidence="3">The sequence shown here is derived from an EMBL/GenBank/DDBJ whole genome shotgun (WGS) entry which is preliminary data.</text>
</comment>
<dbReference type="PANTHER" id="PTHR42736">
    <property type="entry name" value="PROTEIN-GLUTAMINE GAMMA-GLUTAMYLTRANSFERASE"/>
    <property type="match status" value="1"/>
</dbReference>
<dbReference type="Pfam" id="PF01841">
    <property type="entry name" value="Transglut_core"/>
    <property type="match status" value="1"/>
</dbReference>
<feature type="transmembrane region" description="Helical" evidence="1">
    <location>
        <begin position="715"/>
        <end position="737"/>
    </location>
</feature>
<feature type="transmembrane region" description="Helical" evidence="1">
    <location>
        <begin position="111"/>
        <end position="128"/>
    </location>
</feature>
<keyword evidence="1" id="KW-1133">Transmembrane helix</keyword>
<dbReference type="GO" id="GO:0003810">
    <property type="term" value="F:protein-glutamine gamma-glutamyltransferase activity"/>
    <property type="evidence" value="ECO:0007669"/>
    <property type="project" value="UniProtKB-EC"/>
</dbReference>
<evidence type="ECO:0000313" key="3">
    <source>
        <dbReference type="EMBL" id="TWT63783.1"/>
    </source>
</evidence>
<feature type="transmembrane region" description="Helical" evidence="1">
    <location>
        <begin position="31"/>
        <end position="48"/>
    </location>
</feature>
<dbReference type="InterPro" id="IPR002931">
    <property type="entry name" value="Transglutaminase-like"/>
</dbReference>
<protein>
    <submittedName>
        <fullName evidence="3">Protein-glutamine gamma-glutamyltransferase</fullName>
        <ecNumber evidence="3">2.3.2.13</ecNumber>
    </submittedName>
</protein>
<feature type="transmembrane region" description="Helical" evidence="1">
    <location>
        <begin position="83"/>
        <end position="104"/>
    </location>
</feature>
<dbReference type="SUPFAM" id="SSF54001">
    <property type="entry name" value="Cysteine proteinases"/>
    <property type="match status" value="1"/>
</dbReference>
<proteinExistence type="predicted"/>
<feature type="domain" description="Transglutaminase-like" evidence="2">
    <location>
        <begin position="561"/>
        <end position="631"/>
    </location>
</feature>